<proteinExistence type="inferred from homology"/>
<name>A0A8J7V4H3_9PROT</name>
<dbReference type="SUPFAM" id="SSF54637">
    <property type="entry name" value="Thioesterase/thiol ester dehydrase-isomerase"/>
    <property type="match status" value="1"/>
</dbReference>
<dbReference type="Pfam" id="PF13279">
    <property type="entry name" value="4HBT_2"/>
    <property type="match status" value="1"/>
</dbReference>
<dbReference type="NCBIfam" id="TIGR02799">
    <property type="entry name" value="thio_ybgC"/>
    <property type="match status" value="1"/>
</dbReference>
<dbReference type="CDD" id="cd00586">
    <property type="entry name" value="4HBT"/>
    <property type="match status" value="1"/>
</dbReference>
<dbReference type="InterPro" id="IPR014166">
    <property type="entry name" value="Tol-Pal_acyl-CoA_thioesterase"/>
</dbReference>
<protein>
    <submittedName>
        <fullName evidence="3">Tol-pal system-associated acyl-CoA thioesterase</fullName>
    </submittedName>
</protein>
<dbReference type="PANTHER" id="PTHR31793:SF37">
    <property type="entry name" value="ACYL-COA THIOESTER HYDROLASE YBGC"/>
    <property type="match status" value="1"/>
</dbReference>
<comment type="caution">
    <text evidence="3">The sequence shown here is derived from an EMBL/GenBank/DDBJ whole genome shotgun (WGS) entry which is preliminary data.</text>
</comment>
<dbReference type="InterPro" id="IPR029069">
    <property type="entry name" value="HotDog_dom_sf"/>
</dbReference>
<dbReference type="RefSeq" id="WP_210682274.1">
    <property type="nucleotide sequence ID" value="NZ_JAGMWN010000005.1"/>
</dbReference>
<dbReference type="AlphaFoldDB" id="A0A8J7V4H3"/>
<evidence type="ECO:0000313" key="3">
    <source>
        <dbReference type="EMBL" id="MBP5857689.1"/>
    </source>
</evidence>
<accession>A0A8J7V4H3</accession>
<dbReference type="Gene3D" id="3.10.129.10">
    <property type="entry name" value="Hotdog Thioesterase"/>
    <property type="match status" value="1"/>
</dbReference>
<evidence type="ECO:0000313" key="4">
    <source>
        <dbReference type="Proteomes" id="UP000672602"/>
    </source>
</evidence>
<comment type="similarity">
    <text evidence="1">Belongs to the 4-hydroxybenzoyl-CoA thioesterase family.</text>
</comment>
<gene>
    <name evidence="3" type="primary">ybgC</name>
    <name evidence="3" type="ORF">KAJ83_11770</name>
</gene>
<keyword evidence="2" id="KW-0378">Hydrolase</keyword>
<keyword evidence="4" id="KW-1185">Reference proteome</keyword>
<dbReference type="NCBIfam" id="TIGR00051">
    <property type="entry name" value="YbgC/FadM family acyl-CoA thioesterase"/>
    <property type="match status" value="1"/>
</dbReference>
<dbReference type="GO" id="GO:0047617">
    <property type="term" value="F:fatty acyl-CoA hydrolase activity"/>
    <property type="evidence" value="ECO:0007669"/>
    <property type="project" value="TreeGrafter"/>
</dbReference>
<dbReference type="EMBL" id="JAGMWN010000005">
    <property type="protein sequence ID" value="MBP5857689.1"/>
    <property type="molecule type" value="Genomic_DNA"/>
</dbReference>
<dbReference type="FunFam" id="3.10.129.10:FF:000004">
    <property type="entry name" value="Tol-pal system-associated acyl-CoA thioesterase"/>
    <property type="match status" value="1"/>
</dbReference>
<evidence type="ECO:0000256" key="1">
    <source>
        <dbReference type="ARBA" id="ARBA00005953"/>
    </source>
</evidence>
<dbReference type="InterPro" id="IPR008272">
    <property type="entry name" value="HB-CoA_thioesterase_AS"/>
</dbReference>
<dbReference type="InterPro" id="IPR006684">
    <property type="entry name" value="YbgC/YbaW"/>
</dbReference>
<evidence type="ECO:0000256" key="2">
    <source>
        <dbReference type="ARBA" id="ARBA00022801"/>
    </source>
</evidence>
<dbReference type="PROSITE" id="PS01328">
    <property type="entry name" value="4HBCOA_THIOESTERASE"/>
    <property type="match status" value="1"/>
</dbReference>
<dbReference type="PANTHER" id="PTHR31793">
    <property type="entry name" value="4-HYDROXYBENZOYL-COA THIOESTERASE FAMILY MEMBER"/>
    <property type="match status" value="1"/>
</dbReference>
<dbReference type="Proteomes" id="UP000672602">
    <property type="component" value="Unassembled WGS sequence"/>
</dbReference>
<dbReference type="InterPro" id="IPR050563">
    <property type="entry name" value="4-hydroxybenzoyl-CoA_TE"/>
</dbReference>
<organism evidence="3 4">
    <name type="scientific">Marivibrio halodurans</name>
    <dbReference type="NCBI Taxonomy" id="2039722"/>
    <lineage>
        <taxon>Bacteria</taxon>
        <taxon>Pseudomonadati</taxon>
        <taxon>Pseudomonadota</taxon>
        <taxon>Alphaproteobacteria</taxon>
        <taxon>Rhodospirillales</taxon>
        <taxon>Rhodospirillaceae</taxon>
        <taxon>Marivibrio</taxon>
    </lineage>
</organism>
<sequence>MSDRTDDVAHRLPVRVYYEDTDAGGIVYHANYLKFAERGRTEFLRRAGYEHRALMGDLGAGFAVRRCAIEFLKPALLDDMLEVETRVAAVGGASVDMLQTIRRDGTTVATIDIQVVLIDRAGRPKRLPREMAAAVGRHGTTARS</sequence>
<reference evidence="3" key="1">
    <citation type="submission" date="2021-04" db="EMBL/GenBank/DDBJ databases">
        <authorList>
            <person name="Zhang D.-C."/>
        </authorList>
    </citation>
    <scope>NUCLEOTIDE SEQUENCE</scope>
    <source>
        <strain evidence="3">CGMCC 1.15697</strain>
    </source>
</reference>
<dbReference type="PIRSF" id="PIRSF003230">
    <property type="entry name" value="YbgC"/>
    <property type="match status" value="1"/>
</dbReference>